<feature type="non-terminal residue" evidence="3">
    <location>
        <position position="173"/>
    </location>
</feature>
<feature type="region of interest" description="Disordered" evidence="1">
    <location>
        <begin position="1"/>
        <end position="20"/>
    </location>
</feature>
<dbReference type="Proteomes" id="UP000799302">
    <property type="component" value="Unassembled WGS sequence"/>
</dbReference>
<sequence length="173" mass="19901">MSNRWPPLNSNPGAPSVPGSASIQQLMREQRLREDLKAAAPWIFLLLIGGMLWLQALLIKTLFDLFNAYIGLVLLTIFYASRYYTREIHGRPVNERPDRPPFFSRTMMLQLAIDFAIYSWPPAVPSTCSPIMIVHLSLAKQFLDYIVPMSICLWPLPTFVDKRWAWFKIGLFG</sequence>
<organism evidence="3 4">
    <name type="scientific">Microthyrium microscopicum</name>
    <dbReference type="NCBI Taxonomy" id="703497"/>
    <lineage>
        <taxon>Eukaryota</taxon>
        <taxon>Fungi</taxon>
        <taxon>Dikarya</taxon>
        <taxon>Ascomycota</taxon>
        <taxon>Pezizomycotina</taxon>
        <taxon>Dothideomycetes</taxon>
        <taxon>Dothideomycetes incertae sedis</taxon>
        <taxon>Microthyriales</taxon>
        <taxon>Microthyriaceae</taxon>
        <taxon>Microthyrium</taxon>
    </lineage>
</organism>
<feature type="transmembrane region" description="Helical" evidence="2">
    <location>
        <begin position="38"/>
        <end position="59"/>
    </location>
</feature>
<keyword evidence="4" id="KW-1185">Reference proteome</keyword>
<evidence type="ECO:0000313" key="4">
    <source>
        <dbReference type="Proteomes" id="UP000799302"/>
    </source>
</evidence>
<keyword evidence="2" id="KW-0472">Membrane</keyword>
<reference evidence="3" key="1">
    <citation type="journal article" date="2020" name="Stud. Mycol.">
        <title>101 Dothideomycetes genomes: a test case for predicting lifestyles and emergence of pathogens.</title>
        <authorList>
            <person name="Haridas S."/>
            <person name="Albert R."/>
            <person name="Binder M."/>
            <person name="Bloem J."/>
            <person name="Labutti K."/>
            <person name="Salamov A."/>
            <person name="Andreopoulos B."/>
            <person name="Baker S."/>
            <person name="Barry K."/>
            <person name="Bills G."/>
            <person name="Bluhm B."/>
            <person name="Cannon C."/>
            <person name="Castanera R."/>
            <person name="Culley D."/>
            <person name="Daum C."/>
            <person name="Ezra D."/>
            <person name="Gonzalez J."/>
            <person name="Henrissat B."/>
            <person name="Kuo A."/>
            <person name="Liang C."/>
            <person name="Lipzen A."/>
            <person name="Lutzoni F."/>
            <person name="Magnuson J."/>
            <person name="Mondo S."/>
            <person name="Nolan M."/>
            <person name="Ohm R."/>
            <person name="Pangilinan J."/>
            <person name="Park H.-J."/>
            <person name="Ramirez L."/>
            <person name="Alfaro M."/>
            <person name="Sun H."/>
            <person name="Tritt A."/>
            <person name="Yoshinaga Y."/>
            <person name="Zwiers L.-H."/>
            <person name="Turgeon B."/>
            <person name="Goodwin S."/>
            <person name="Spatafora J."/>
            <person name="Crous P."/>
            <person name="Grigoriev I."/>
        </authorList>
    </citation>
    <scope>NUCLEOTIDE SEQUENCE</scope>
    <source>
        <strain evidence="3">CBS 115976</strain>
    </source>
</reference>
<dbReference type="AlphaFoldDB" id="A0A6A6U7D8"/>
<keyword evidence="2" id="KW-0812">Transmembrane</keyword>
<keyword evidence="2" id="KW-1133">Transmembrane helix</keyword>
<dbReference type="EMBL" id="MU004237">
    <property type="protein sequence ID" value="KAF2667347.1"/>
    <property type="molecule type" value="Genomic_DNA"/>
</dbReference>
<evidence type="ECO:0000256" key="2">
    <source>
        <dbReference type="SAM" id="Phobius"/>
    </source>
</evidence>
<evidence type="ECO:0000313" key="3">
    <source>
        <dbReference type="EMBL" id="KAF2667347.1"/>
    </source>
</evidence>
<evidence type="ECO:0000256" key="1">
    <source>
        <dbReference type="SAM" id="MobiDB-lite"/>
    </source>
</evidence>
<feature type="transmembrane region" description="Helical" evidence="2">
    <location>
        <begin position="65"/>
        <end position="81"/>
    </location>
</feature>
<accession>A0A6A6U7D8</accession>
<proteinExistence type="predicted"/>
<gene>
    <name evidence="3" type="ORF">BT63DRAFT_480335</name>
</gene>
<protein>
    <submittedName>
        <fullName evidence="3">Uncharacterized protein</fullName>
    </submittedName>
</protein>
<name>A0A6A6U7D8_9PEZI</name>